<evidence type="ECO:0000313" key="3">
    <source>
        <dbReference type="Proteomes" id="UP000240010"/>
    </source>
</evidence>
<sequence length="154" mass="16798">MKLSGNQFTYASARLIAAATLAVTMVLAPGVALATDKNAHEDRVELRIKDMHAKLKITPAQEEQWGKVAQAMLDDAKTMDTLTQARIDHAKDMTAVDDLKSYGEIADAHAAGIKKLTPLFTDLYAGMSDAQKKEADTLFRHGEHKHSHKKSGGK</sequence>
<feature type="signal peptide" evidence="1">
    <location>
        <begin position="1"/>
        <end position="34"/>
    </location>
</feature>
<reference evidence="2 3" key="1">
    <citation type="submission" date="2018-02" db="EMBL/GenBank/DDBJ databases">
        <title>Subsurface microbial communities from deep shales in Ohio and West Virginia, USA.</title>
        <authorList>
            <person name="Wrighton K."/>
        </authorList>
    </citation>
    <scope>NUCLEOTIDE SEQUENCE [LARGE SCALE GENOMIC DNA]</scope>
    <source>
        <strain evidence="2 3">OWC-DMM</strain>
    </source>
</reference>
<dbReference type="AlphaFoldDB" id="A0A2S6H687"/>
<dbReference type="InterPro" id="IPR012899">
    <property type="entry name" value="LTXXQ"/>
</dbReference>
<organism evidence="2 3">
    <name type="scientific">Methylobacter tundripaludum</name>
    <dbReference type="NCBI Taxonomy" id="173365"/>
    <lineage>
        <taxon>Bacteria</taxon>
        <taxon>Pseudomonadati</taxon>
        <taxon>Pseudomonadota</taxon>
        <taxon>Gammaproteobacteria</taxon>
        <taxon>Methylococcales</taxon>
        <taxon>Methylococcaceae</taxon>
        <taxon>Methylobacter</taxon>
    </lineage>
</organism>
<keyword evidence="1" id="KW-0732">Signal</keyword>
<dbReference type="GO" id="GO:0042597">
    <property type="term" value="C:periplasmic space"/>
    <property type="evidence" value="ECO:0007669"/>
    <property type="project" value="InterPro"/>
</dbReference>
<dbReference type="EMBL" id="PTIZ01000015">
    <property type="protein sequence ID" value="PPK72995.1"/>
    <property type="molecule type" value="Genomic_DNA"/>
</dbReference>
<accession>A0A2S6H687</accession>
<gene>
    <name evidence="2" type="ORF">B0F87_11541</name>
</gene>
<comment type="caution">
    <text evidence="2">The sequence shown here is derived from an EMBL/GenBank/DDBJ whole genome shotgun (WGS) entry which is preliminary data.</text>
</comment>
<name>A0A2S6H687_9GAMM</name>
<evidence type="ECO:0000313" key="2">
    <source>
        <dbReference type="EMBL" id="PPK72995.1"/>
    </source>
</evidence>
<proteinExistence type="predicted"/>
<evidence type="ECO:0000256" key="1">
    <source>
        <dbReference type="SAM" id="SignalP"/>
    </source>
</evidence>
<dbReference type="Pfam" id="PF07813">
    <property type="entry name" value="LTXXQ"/>
    <property type="match status" value="1"/>
</dbReference>
<dbReference type="Proteomes" id="UP000240010">
    <property type="component" value="Unassembled WGS sequence"/>
</dbReference>
<feature type="chain" id="PRO_5015454059" evidence="1">
    <location>
        <begin position="35"/>
        <end position="154"/>
    </location>
</feature>
<protein>
    <submittedName>
        <fullName evidence="2">LTXXQ motif family protein</fullName>
    </submittedName>
</protein>
<dbReference type="RefSeq" id="WP_219821314.1">
    <property type="nucleotide sequence ID" value="NZ_PTIZ01000015.1"/>
</dbReference>